<dbReference type="PANTHER" id="PTHR34043:SF5">
    <property type="entry name" value="LIPASE"/>
    <property type="match status" value="1"/>
</dbReference>
<dbReference type="InterPro" id="IPR029058">
    <property type="entry name" value="AB_hydrolase_fold"/>
</dbReference>
<dbReference type="EMBL" id="SPHZ02000005">
    <property type="protein sequence ID" value="KAF0921049.1"/>
    <property type="molecule type" value="Genomic_DNA"/>
</dbReference>
<dbReference type="Gene3D" id="3.40.50.1820">
    <property type="entry name" value="alpha/beta hydrolase"/>
    <property type="match status" value="1"/>
</dbReference>
<dbReference type="OrthoDB" id="1931619at2759"/>
<organism evidence="1 2">
    <name type="scientific">Oryza meyeriana var. granulata</name>
    <dbReference type="NCBI Taxonomy" id="110450"/>
    <lineage>
        <taxon>Eukaryota</taxon>
        <taxon>Viridiplantae</taxon>
        <taxon>Streptophyta</taxon>
        <taxon>Embryophyta</taxon>
        <taxon>Tracheophyta</taxon>
        <taxon>Spermatophyta</taxon>
        <taxon>Magnoliopsida</taxon>
        <taxon>Liliopsida</taxon>
        <taxon>Poales</taxon>
        <taxon>Poaceae</taxon>
        <taxon>BOP clade</taxon>
        <taxon>Oryzoideae</taxon>
        <taxon>Oryzeae</taxon>
        <taxon>Oryzinae</taxon>
        <taxon>Oryza</taxon>
        <taxon>Oryza meyeriana</taxon>
    </lineage>
</organism>
<dbReference type="AlphaFoldDB" id="A0A6G1E8G7"/>
<name>A0A6G1E8G7_9ORYZ</name>
<evidence type="ECO:0000313" key="1">
    <source>
        <dbReference type="EMBL" id="KAF0921049.1"/>
    </source>
</evidence>
<dbReference type="PANTHER" id="PTHR34043">
    <property type="entry name" value="ALPHA/BETA-HYDROLASES SUPERFAMILY PROTEIN"/>
    <property type="match status" value="1"/>
</dbReference>
<protein>
    <submittedName>
        <fullName evidence="1">Uncharacterized protein</fullName>
    </submittedName>
</protein>
<reference evidence="1 2" key="1">
    <citation type="submission" date="2019-11" db="EMBL/GenBank/DDBJ databases">
        <title>Whole genome sequence of Oryza granulata.</title>
        <authorList>
            <person name="Li W."/>
        </authorList>
    </citation>
    <scope>NUCLEOTIDE SEQUENCE [LARGE SCALE GENOMIC DNA]</scope>
    <source>
        <strain evidence="2">cv. Menghai</strain>
        <tissue evidence="1">Leaf</tissue>
    </source>
</reference>
<gene>
    <name evidence="1" type="ORF">E2562_038399</name>
</gene>
<sequence length="138" mass="15650">MAHAARSPGMRPGSPGVESASAVASGVLRIHPLLFIRVLQMCRDEDREDNDGAINTISVTHPQIPVEHPSHYIQVDADCHPLQPCIWYYKIVETDHMTFVINRHRGGVQFDLIYDSIFQNCRKHVFRNTLPHTLPNQS</sequence>
<dbReference type="Proteomes" id="UP000479710">
    <property type="component" value="Unassembled WGS sequence"/>
</dbReference>
<comment type="caution">
    <text evidence="1">The sequence shown here is derived from an EMBL/GenBank/DDBJ whole genome shotgun (WGS) entry which is preliminary data.</text>
</comment>
<accession>A0A6G1E8G7</accession>
<keyword evidence="2" id="KW-1185">Reference proteome</keyword>
<proteinExistence type="predicted"/>
<evidence type="ECO:0000313" key="2">
    <source>
        <dbReference type="Proteomes" id="UP000479710"/>
    </source>
</evidence>